<keyword evidence="1" id="KW-1133">Transmembrane helix</keyword>
<feature type="signal peptide" evidence="2">
    <location>
        <begin position="1"/>
        <end position="20"/>
    </location>
</feature>
<dbReference type="EMBL" id="DPIY01000002">
    <property type="protein sequence ID" value="HCT55945.1"/>
    <property type="molecule type" value="Genomic_DNA"/>
</dbReference>
<evidence type="ECO:0000259" key="3">
    <source>
        <dbReference type="Pfam" id="PF07589"/>
    </source>
</evidence>
<organism evidence="4 5">
    <name type="scientific">Gemmatimonas aurantiaca</name>
    <dbReference type="NCBI Taxonomy" id="173480"/>
    <lineage>
        <taxon>Bacteria</taxon>
        <taxon>Pseudomonadati</taxon>
        <taxon>Gemmatimonadota</taxon>
        <taxon>Gemmatimonadia</taxon>
        <taxon>Gemmatimonadales</taxon>
        <taxon>Gemmatimonadaceae</taxon>
        <taxon>Gemmatimonas</taxon>
    </lineage>
</organism>
<dbReference type="PROSITE" id="PS51257">
    <property type="entry name" value="PROKAR_LIPOPROTEIN"/>
    <property type="match status" value="1"/>
</dbReference>
<protein>
    <submittedName>
        <fullName evidence="4">PEP-CTERM sorting domain-containing protein</fullName>
    </submittedName>
</protein>
<name>A0A3D4V4D7_9BACT</name>
<proteinExistence type="predicted"/>
<dbReference type="NCBIfam" id="TIGR02595">
    <property type="entry name" value="PEP_CTERM"/>
    <property type="match status" value="1"/>
</dbReference>
<evidence type="ECO:0000256" key="2">
    <source>
        <dbReference type="SAM" id="SignalP"/>
    </source>
</evidence>
<feature type="transmembrane region" description="Helical" evidence="1">
    <location>
        <begin position="177"/>
        <end position="193"/>
    </location>
</feature>
<feature type="domain" description="Ice-binding protein C-terminal" evidence="3">
    <location>
        <begin position="173"/>
        <end position="196"/>
    </location>
</feature>
<evidence type="ECO:0000313" key="4">
    <source>
        <dbReference type="EMBL" id="HCT55945.1"/>
    </source>
</evidence>
<dbReference type="InterPro" id="IPR013424">
    <property type="entry name" value="Ice-binding_C"/>
</dbReference>
<gene>
    <name evidence="4" type="ORF">DGD08_01890</name>
</gene>
<evidence type="ECO:0000256" key="1">
    <source>
        <dbReference type="SAM" id="Phobius"/>
    </source>
</evidence>
<sequence>MRKLIAAIAMAVGLTGRAGAQQTFNLFPPLTFAGCDVGLGSCHQIRVTGTQHQDAGGTLYGPVLNLVATSTWYATGGFHDSGLGSAWYINGYAPAMQADVHHASNSCYWVGNMDRSWCEPGRVDPWQNGLHLDGPTPWRPEWIDLHLVYLDGPRGVYPWDTEQLRFSTLRLTAVPEPSTYAFLATGLLGVFALRRRRTR</sequence>
<reference evidence="4 5" key="1">
    <citation type="journal article" date="2018" name="Nat. Biotechnol.">
        <title>A standardized bacterial taxonomy based on genome phylogeny substantially revises the tree of life.</title>
        <authorList>
            <person name="Parks D.H."/>
            <person name="Chuvochina M."/>
            <person name="Waite D.W."/>
            <person name="Rinke C."/>
            <person name="Skarshewski A."/>
            <person name="Chaumeil P.A."/>
            <person name="Hugenholtz P."/>
        </authorList>
    </citation>
    <scope>NUCLEOTIDE SEQUENCE [LARGE SCALE GENOMIC DNA]</scope>
    <source>
        <strain evidence="4">UBA8844</strain>
    </source>
</reference>
<keyword evidence="1" id="KW-0472">Membrane</keyword>
<accession>A0A3D4V4D7</accession>
<evidence type="ECO:0000313" key="5">
    <source>
        <dbReference type="Proteomes" id="UP000264071"/>
    </source>
</evidence>
<comment type="caution">
    <text evidence="4">The sequence shown here is derived from an EMBL/GenBank/DDBJ whole genome shotgun (WGS) entry which is preliminary data.</text>
</comment>
<dbReference type="AlphaFoldDB" id="A0A3D4V4D7"/>
<dbReference type="Proteomes" id="UP000264071">
    <property type="component" value="Unassembled WGS sequence"/>
</dbReference>
<dbReference type="Pfam" id="PF07589">
    <property type="entry name" value="PEP-CTERM"/>
    <property type="match status" value="1"/>
</dbReference>
<keyword evidence="1" id="KW-0812">Transmembrane</keyword>
<keyword evidence="2" id="KW-0732">Signal</keyword>
<feature type="chain" id="PRO_5017570557" evidence="2">
    <location>
        <begin position="21"/>
        <end position="199"/>
    </location>
</feature>